<dbReference type="Gene3D" id="4.10.240.10">
    <property type="entry name" value="Zn(2)-C6 fungal-type DNA-binding domain"/>
    <property type="match status" value="1"/>
</dbReference>
<dbReference type="OrthoDB" id="3266505at2759"/>
<dbReference type="EMBL" id="ML735223">
    <property type="protein sequence ID" value="KAE8394468.1"/>
    <property type="molecule type" value="Genomic_DNA"/>
</dbReference>
<dbReference type="PROSITE" id="PS00463">
    <property type="entry name" value="ZN2_CY6_FUNGAL_1"/>
    <property type="match status" value="1"/>
</dbReference>
<dbReference type="InterPro" id="IPR007219">
    <property type="entry name" value="XnlR_reg_dom"/>
</dbReference>
<keyword evidence="1" id="KW-0479">Metal-binding</keyword>
<evidence type="ECO:0000256" key="2">
    <source>
        <dbReference type="ARBA" id="ARBA00023015"/>
    </source>
</evidence>
<dbReference type="CDD" id="cd00067">
    <property type="entry name" value="GAL4"/>
    <property type="match status" value="1"/>
</dbReference>
<dbReference type="InterPro" id="IPR036864">
    <property type="entry name" value="Zn2-C6_fun-type_DNA-bd_sf"/>
</dbReference>
<gene>
    <name evidence="8" type="ORF">BDV23DRAFT_190068</name>
</gene>
<evidence type="ECO:0000259" key="7">
    <source>
        <dbReference type="PROSITE" id="PS50048"/>
    </source>
</evidence>
<dbReference type="Pfam" id="PF04082">
    <property type="entry name" value="Fungal_trans"/>
    <property type="match status" value="1"/>
</dbReference>
<keyword evidence="3" id="KW-0238">DNA-binding</keyword>
<proteinExistence type="predicted"/>
<dbReference type="SMART" id="SM00906">
    <property type="entry name" value="Fungal_trans"/>
    <property type="match status" value="1"/>
</dbReference>
<dbReference type="GO" id="GO:0008270">
    <property type="term" value="F:zinc ion binding"/>
    <property type="evidence" value="ECO:0007669"/>
    <property type="project" value="InterPro"/>
</dbReference>
<dbReference type="PANTHER" id="PTHR46910">
    <property type="entry name" value="TRANSCRIPTION FACTOR PDR1"/>
    <property type="match status" value="1"/>
</dbReference>
<evidence type="ECO:0000256" key="1">
    <source>
        <dbReference type="ARBA" id="ARBA00022723"/>
    </source>
</evidence>
<dbReference type="InterPro" id="IPR050987">
    <property type="entry name" value="AtrR-like"/>
</dbReference>
<dbReference type="PANTHER" id="PTHR46910:SF17">
    <property type="entry name" value="SCFA-RELATED"/>
    <property type="match status" value="1"/>
</dbReference>
<dbReference type="CDD" id="cd12148">
    <property type="entry name" value="fungal_TF_MHR"/>
    <property type="match status" value="1"/>
</dbReference>
<sequence>MHNVSSGHTGTSTRAPKTRRYACDRCRRQKLKCDVEKPCSLCLRSGFDCVTANSPLRPTSAEIDSIERSIPDARPCETPRRMSREQPDSHGHSRIGQRASPLPNSHRYAQASAIELTNELFQTYDPGSIITSIATDNTTALPGANMIAAQSSNRMRQEGKKSLATVFPGLSLPPRVYCDFLIEAYRTSVHWFMMLFHQPTFEKEYTEIMDTQAIAPRQLGIAVLILMVFVMGARYTAECDSLEERDRHGDLQALQKDLLGHIHHHLFDIFDLGGVESTQICVLLSTFYLYNGRPNLAFAILGAGARSAQAFGLHNESLWGRADDITTEVRRRTWWALFVLDRFASITYGRPLSIHDSDCNVRIPNDMDDSLTSHPLLNSLEAVNGHEPTRVTLMAYQRHKFKLYSIASPIVGRIYRLKSANPLAVIQEAAEINTRLAKWFDQLPPELRLERTVDLDTCNLPKAEVETCMLFQLQALTLQLAYDNIQIILHRPFLRYNNCLIGSSDPVPMDVRPTSFEQCRHCARRTCNILPRYESVLRAARTTHAVAYIAIQNFTAGVTLVMVALAEPGSEQSQDAKRGVANSIAIQKMLAGSSIVPLQTVKVLEHLFRLIFTREMDSMLGNSPQDMEAISRTGSYNQELARGATGLPTPLEDGGSRRLASHCTSTTEEVGATQSLTTGTYLNSVPAGAPNATPDNHWEDLSYNSGVDSALEFVQQVLWQNSQNSGPWPTSAGPQTPLDAAVDERSMLSNDMVGEDSNCLSDILCAQGWVWNWNVPQ</sequence>
<dbReference type="GO" id="GO:0003677">
    <property type="term" value="F:DNA binding"/>
    <property type="evidence" value="ECO:0007669"/>
    <property type="project" value="UniProtKB-KW"/>
</dbReference>
<evidence type="ECO:0000256" key="5">
    <source>
        <dbReference type="ARBA" id="ARBA00023242"/>
    </source>
</evidence>
<reference evidence="8" key="1">
    <citation type="submission" date="2019-04" db="EMBL/GenBank/DDBJ databases">
        <title>Friends and foes A comparative genomics studyof 23 Aspergillus species from section Flavi.</title>
        <authorList>
            <consortium name="DOE Joint Genome Institute"/>
            <person name="Kjaerbolling I."/>
            <person name="Vesth T."/>
            <person name="Frisvad J.C."/>
            <person name="Nybo J.L."/>
            <person name="Theobald S."/>
            <person name="Kildgaard S."/>
            <person name="Isbrandt T."/>
            <person name="Kuo A."/>
            <person name="Sato A."/>
            <person name="Lyhne E.K."/>
            <person name="Kogle M.E."/>
            <person name="Wiebenga A."/>
            <person name="Kun R.S."/>
            <person name="Lubbers R.J."/>
            <person name="Makela M.R."/>
            <person name="Barry K."/>
            <person name="Chovatia M."/>
            <person name="Clum A."/>
            <person name="Daum C."/>
            <person name="Haridas S."/>
            <person name="He G."/>
            <person name="LaButti K."/>
            <person name="Lipzen A."/>
            <person name="Mondo S."/>
            <person name="Riley R."/>
            <person name="Salamov A."/>
            <person name="Simmons B.A."/>
            <person name="Magnuson J.K."/>
            <person name="Henrissat B."/>
            <person name="Mortensen U.H."/>
            <person name="Larsen T.O."/>
            <person name="Devries R.P."/>
            <person name="Grigoriev I.V."/>
            <person name="Machida M."/>
            <person name="Baker S.E."/>
            <person name="Andersen M.R."/>
        </authorList>
    </citation>
    <scope>NUCLEOTIDE SEQUENCE [LARGE SCALE GENOMIC DNA]</scope>
    <source>
        <strain evidence="8">IBT 14317</strain>
    </source>
</reference>
<feature type="region of interest" description="Disordered" evidence="6">
    <location>
        <begin position="60"/>
        <end position="103"/>
    </location>
</feature>
<evidence type="ECO:0000256" key="3">
    <source>
        <dbReference type="ARBA" id="ARBA00023125"/>
    </source>
</evidence>
<dbReference type="GO" id="GO:0009893">
    <property type="term" value="P:positive regulation of metabolic process"/>
    <property type="evidence" value="ECO:0007669"/>
    <property type="project" value="UniProtKB-ARBA"/>
</dbReference>
<dbReference type="InterPro" id="IPR001138">
    <property type="entry name" value="Zn2Cys6_DnaBD"/>
</dbReference>
<dbReference type="PROSITE" id="PS50048">
    <property type="entry name" value="ZN2_CY6_FUNGAL_2"/>
    <property type="match status" value="1"/>
</dbReference>
<dbReference type="SUPFAM" id="SSF57701">
    <property type="entry name" value="Zn2/Cys6 DNA-binding domain"/>
    <property type="match status" value="1"/>
</dbReference>
<feature type="compositionally biased region" description="Basic and acidic residues" evidence="6">
    <location>
        <begin position="65"/>
        <end position="91"/>
    </location>
</feature>
<keyword evidence="2" id="KW-0805">Transcription regulation</keyword>
<organism evidence="8">
    <name type="scientific">Petromyces alliaceus</name>
    <name type="common">Aspergillus alliaceus</name>
    <dbReference type="NCBI Taxonomy" id="209559"/>
    <lineage>
        <taxon>Eukaryota</taxon>
        <taxon>Fungi</taxon>
        <taxon>Dikarya</taxon>
        <taxon>Ascomycota</taxon>
        <taxon>Pezizomycotina</taxon>
        <taxon>Eurotiomycetes</taxon>
        <taxon>Eurotiomycetidae</taxon>
        <taxon>Eurotiales</taxon>
        <taxon>Aspergillaceae</taxon>
        <taxon>Aspergillus</taxon>
        <taxon>Aspergillus subgen. Circumdati</taxon>
    </lineage>
</organism>
<dbReference type="GO" id="GO:0006351">
    <property type="term" value="P:DNA-templated transcription"/>
    <property type="evidence" value="ECO:0007669"/>
    <property type="project" value="InterPro"/>
</dbReference>
<accession>A0A5N7CLB3</accession>
<dbReference type="Proteomes" id="UP000326877">
    <property type="component" value="Unassembled WGS sequence"/>
</dbReference>
<keyword evidence="5" id="KW-0539">Nucleus</keyword>
<evidence type="ECO:0000256" key="4">
    <source>
        <dbReference type="ARBA" id="ARBA00023163"/>
    </source>
</evidence>
<dbReference type="SMART" id="SM00066">
    <property type="entry name" value="GAL4"/>
    <property type="match status" value="1"/>
</dbReference>
<keyword evidence="4" id="KW-0804">Transcription</keyword>
<evidence type="ECO:0000313" key="8">
    <source>
        <dbReference type="EMBL" id="KAE8394468.1"/>
    </source>
</evidence>
<protein>
    <recommendedName>
        <fullName evidence="7">Zn(2)-C6 fungal-type domain-containing protein</fullName>
    </recommendedName>
</protein>
<dbReference type="GO" id="GO:0000981">
    <property type="term" value="F:DNA-binding transcription factor activity, RNA polymerase II-specific"/>
    <property type="evidence" value="ECO:0007669"/>
    <property type="project" value="InterPro"/>
</dbReference>
<evidence type="ECO:0000256" key="6">
    <source>
        <dbReference type="SAM" id="MobiDB-lite"/>
    </source>
</evidence>
<feature type="domain" description="Zn(2)-C6 fungal-type" evidence="7">
    <location>
        <begin position="22"/>
        <end position="51"/>
    </location>
</feature>
<name>A0A5N7CLB3_PETAA</name>
<dbReference type="AlphaFoldDB" id="A0A5N7CLB3"/>
<dbReference type="Pfam" id="PF00172">
    <property type="entry name" value="Zn_clus"/>
    <property type="match status" value="1"/>
</dbReference>